<gene>
    <name evidence="2" type="ORF">GSCOC_T00018612001</name>
</gene>
<accession>A0A068U8U2</accession>
<dbReference type="Gramene" id="CDP04609">
    <property type="protein sequence ID" value="CDP04609"/>
    <property type="gene ID" value="GSCOC_T00018612001"/>
</dbReference>
<dbReference type="AlphaFoldDB" id="A0A068U8U2"/>
<keyword evidence="3" id="KW-1185">Reference proteome</keyword>
<feature type="compositionally biased region" description="Low complexity" evidence="1">
    <location>
        <begin position="36"/>
        <end position="46"/>
    </location>
</feature>
<organism evidence="2 3">
    <name type="scientific">Coffea canephora</name>
    <name type="common">Robusta coffee</name>
    <dbReference type="NCBI Taxonomy" id="49390"/>
    <lineage>
        <taxon>Eukaryota</taxon>
        <taxon>Viridiplantae</taxon>
        <taxon>Streptophyta</taxon>
        <taxon>Embryophyta</taxon>
        <taxon>Tracheophyta</taxon>
        <taxon>Spermatophyta</taxon>
        <taxon>Magnoliopsida</taxon>
        <taxon>eudicotyledons</taxon>
        <taxon>Gunneridae</taxon>
        <taxon>Pentapetalae</taxon>
        <taxon>asterids</taxon>
        <taxon>lamiids</taxon>
        <taxon>Gentianales</taxon>
        <taxon>Rubiaceae</taxon>
        <taxon>Ixoroideae</taxon>
        <taxon>Gardenieae complex</taxon>
        <taxon>Bertiereae - Coffeeae clade</taxon>
        <taxon>Coffeeae</taxon>
        <taxon>Coffea</taxon>
    </lineage>
</organism>
<name>A0A068U8U2_COFCA</name>
<feature type="compositionally biased region" description="Polar residues" evidence="1">
    <location>
        <begin position="47"/>
        <end position="82"/>
    </location>
</feature>
<evidence type="ECO:0000313" key="3">
    <source>
        <dbReference type="Proteomes" id="UP000295252"/>
    </source>
</evidence>
<evidence type="ECO:0000313" key="2">
    <source>
        <dbReference type="EMBL" id="CDP04609.1"/>
    </source>
</evidence>
<evidence type="ECO:0000256" key="1">
    <source>
        <dbReference type="SAM" id="MobiDB-lite"/>
    </source>
</evidence>
<dbReference type="InParanoid" id="A0A068U8U2"/>
<protein>
    <submittedName>
        <fullName evidence="2">Uncharacterized protein</fullName>
    </submittedName>
</protein>
<sequence length="115" mass="12439">MIKNDAPLRVCTLAVTAFNIHEANAMNQPNMTTAQSLLSSASSLPSTENNAEQFPAENEQNVSGSIANSSNEVPATNISIGESSLRRKRRSTRPSTENNAEQFPAKLAVRIRVLI</sequence>
<feature type="region of interest" description="Disordered" evidence="1">
    <location>
        <begin position="36"/>
        <end position="103"/>
    </location>
</feature>
<dbReference type="Proteomes" id="UP000295252">
    <property type="component" value="Chromosome IX"/>
</dbReference>
<dbReference type="EMBL" id="HG739097">
    <property type="protein sequence ID" value="CDP04609.1"/>
    <property type="molecule type" value="Genomic_DNA"/>
</dbReference>
<proteinExistence type="predicted"/>
<reference evidence="3" key="1">
    <citation type="journal article" date="2014" name="Science">
        <title>The coffee genome provides insight into the convergent evolution of caffeine biosynthesis.</title>
        <authorList>
            <person name="Denoeud F."/>
            <person name="Carretero-Paulet L."/>
            <person name="Dereeper A."/>
            <person name="Droc G."/>
            <person name="Guyot R."/>
            <person name="Pietrella M."/>
            <person name="Zheng C."/>
            <person name="Alberti A."/>
            <person name="Anthony F."/>
            <person name="Aprea G."/>
            <person name="Aury J.M."/>
            <person name="Bento P."/>
            <person name="Bernard M."/>
            <person name="Bocs S."/>
            <person name="Campa C."/>
            <person name="Cenci A."/>
            <person name="Combes M.C."/>
            <person name="Crouzillat D."/>
            <person name="Da Silva C."/>
            <person name="Daddiego L."/>
            <person name="De Bellis F."/>
            <person name="Dussert S."/>
            <person name="Garsmeur O."/>
            <person name="Gayraud T."/>
            <person name="Guignon V."/>
            <person name="Jahn K."/>
            <person name="Jamilloux V."/>
            <person name="Joet T."/>
            <person name="Labadie K."/>
            <person name="Lan T."/>
            <person name="Leclercq J."/>
            <person name="Lepelley M."/>
            <person name="Leroy T."/>
            <person name="Li L.T."/>
            <person name="Librado P."/>
            <person name="Lopez L."/>
            <person name="Munoz A."/>
            <person name="Noel B."/>
            <person name="Pallavicini A."/>
            <person name="Perrotta G."/>
            <person name="Poncet V."/>
            <person name="Pot D."/>
            <person name="Priyono X."/>
            <person name="Rigoreau M."/>
            <person name="Rouard M."/>
            <person name="Rozas J."/>
            <person name="Tranchant-Dubreuil C."/>
            <person name="VanBuren R."/>
            <person name="Zhang Q."/>
            <person name="Andrade A.C."/>
            <person name="Argout X."/>
            <person name="Bertrand B."/>
            <person name="de Kochko A."/>
            <person name="Graziosi G."/>
            <person name="Henry R.J."/>
            <person name="Jayarama X."/>
            <person name="Ming R."/>
            <person name="Nagai C."/>
            <person name="Rounsley S."/>
            <person name="Sankoff D."/>
            <person name="Giuliano G."/>
            <person name="Albert V.A."/>
            <person name="Wincker P."/>
            <person name="Lashermes P."/>
        </authorList>
    </citation>
    <scope>NUCLEOTIDE SEQUENCE [LARGE SCALE GENOMIC DNA]</scope>
    <source>
        <strain evidence="3">cv. DH200-94</strain>
    </source>
</reference>